<dbReference type="EMBL" id="FNDB01000019">
    <property type="protein sequence ID" value="SDH97851.1"/>
    <property type="molecule type" value="Genomic_DNA"/>
</dbReference>
<evidence type="ECO:0000256" key="1">
    <source>
        <dbReference type="SAM" id="SignalP"/>
    </source>
</evidence>
<sequence>MKKLVLIALVFVMAQVHAQNNVEWDGKYQLQLSDFQSNATQIGAVKINSMHTASSLDFAFQMSNVEFMFTKNFNAKVISSFKRNAASIIATDSITAKYLLNFAQYEFDLSELYARKLRKEIYDKKGTFSDVSFLQVLFNSIQQHYTEDHAMASKNTNLGQEEEKLAAIHSAVLQKINELPDFCKSCKPPKKPNKLFN</sequence>
<reference evidence="3" key="1">
    <citation type="submission" date="2016-10" db="EMBL/GenBank/DDBJ databases">
        <authorList>
            <person name="Varghese N."/>
            <person name="Submissions S."/>
        </authorList>
    </citation>
    <scope>NUCLEOTIDE SEQUENCE [LARGE SCALE GENOMIC DNA]</scope>
    <source>
        <strain evidence="3">CGMCC 1.2747</strain>
    </source>
</reference>
<protein>
    <recommendedName>
        <fullName evidence="4">DUF4142 domain-containing protein</fullName>
    </recommendedName>
</protein>
<organism evidence="2 3">
    <name type="scientific">Flavobacterium omnivorum</name>
    <dbReference type="NCBI Taxonomy" id="178355"/>
    <lineage>
        <taxon>Bacteria</taxon>
        <taxon>Pseudomonadati</taxon>
        <taxon>Bacteroidota</taxon>
        <taxon>Flavobacteriia</taxon>
        <taxon>Flavobacteriales</taxon>
        <taxon>Flavobacteriaceae</taxon>
        <taxon>Flavobacterium</taxon>
    </lineage>
</organism>
<keyword evidence="1" id="KW-0732">Signal</keyword>
<evidence type="ECO:0008006" key="4">
    <source>
        <dbReference type="Google" id="ProtNLM"/>
    </source>
</evidence>
<dbReference type="AlphaFoldDB" id="A0A1G8GUA1"/>
<gene>
    <name evidence="2" type="ORF">SAMN04488062_11920</name>
</gene>
<keyword evidence="3" id="KW-1185">Reference proteome</keyword>
<dbReference type="Proteomes" id="UP000199274">
    <property type="component" value="Unassembled WGS sequence"/>
</dbReference>
<dbReference type="RefSeq" id="WP_091258789.1">
    <property type="nucleotide sequence ID" value="NZ_FNDB01000019.1"/>
</dbReference>
<evidence type="ECO:0000313" key="2">
    <source>
        <dbReference type="EMBL" id="SDH97851.1"/>
    </source>
</evidence>
<feature type="signal peptide" evidence="1">
    <location>
        <begin position="1"/>
        <end position="18"/>
    </location>
</feature>
<feature type="chain" id="PRO_5011472415" description="DUF4142 domain-containing protein" evidence="1">
    <location>
        <begin position="19"/>
        <end position="197"/>
    </location>
</feature>
<accession>A0A1G8GUA1</accession>
<evidence type="ECO:0000313" key="3">
    <source>
        <dbReference type="Proteomes" id="UP000199274"/>
    </source>
</evidence>
<name>A0A1G8GUA1_9FLAO</name>
<dbReference type="OrthoDB" id="1121656at2"/>
<proteinExistence type="predicted"/>